<comment type="similarity">
    <text evidence="1">Belongs to the ATP-dependent AMP-binding enzyme family.</text>
</comment>
<dbReference type="EMBL" id="CAJSLV010000125">
    <property type="protein sequence ID" value="CAG6399249.1"/>
    <property type="molecule type" value="Genomic_DNA"/>
</dbReference>
<dbReference type="Gene3D" id="3.40.50.12780">
    <property type="entry name" value="N-terminal domain of ligase-like"/>
    <property type="match status" value="1"/>
</dbReference>
<proteinExistence type="inferred from homology"/>
<dbReference type="PANTHER" id="PTHR22754:SF32">
    <property type="entry name" value="DISCO-INTERACTING PROTEIN 2"/>
    <property type="match status" value="1"/>
</dbReference>
<keyword evidence="5" id="KW-1185">Reference proteome</keyword>
<dbReference type="PANTHER" id="PTHR22754">
    <property type="entry name" value="DISCO-INTERACTING PROTEIN 2 DIP2 -RELATED"/>
    <property type="match status" value="1"/>
</dbReference>
<protein>
    <recommendedName>
        <fullName evidence="3">AMP-dependent synthetase/ligase domain-containing protein</fullName>
    </recommendedName>
</protein>
<feature type="domain" description="AMP-dependent synthetase/ligase" evidence="3">
    <location>
        <begin position="154"/>
        <end position="240"/>
    </location>
</feature>
<dbReference type="RefSeq" id="WP_251501793.1">
    <property type="nucleotide sequence ID" value="NZ_CAJSLV010000125.1"/>
</dbReference>
<feature type="region of interest" description="Disordered" evidence="2">
    <location>
        <begin position="1"/>
        <end position="36"/>
    </location>
</feature>
<evidence type="ECO:0000256" key="2">
    <source>
        <dbReference type="SAM" id="MobiDB-lite"/>
    </source>
</evidence>
<feature type="region of interest" description="Disordered" evidence="2">
    <location>
        <begin position="51"/>
        <end position="126"/>
    </location>
</feature>
<evidence type="ECO:0000259" key="3">
    <source>
        <dbReference type="Pfam" id="PF00501"/>
    </source>
</evidence>
<organism evidence="4 5">
    <name type="scientific">Actinacidiphila cocklensis</name>
    <dbReference type="NCBI Taxonomy" id="887465"/>
    <lineage>
        <taxon>Bacteria</taxon>
        <taxon>Bacillati</taxon>
        <taxon>Actinomycetota</taxon>
        <taxon>Actinomycetes</taxon>
        <taxon>Kitasatosporales</taxon>
        <taxon>Streptomycetaceae</taxon>
        <taxon>Actinacidiphila</taxon>
    </lineage>
</organism>
<evidence type="ECO:0000313" key="4">
    <source>
        <dbReference type="EMBL" id="CAG6399249.1"/>
    </source>
</evidence>
<name>A0A9W4E0L1_9ACTN</name>
<dbReference type="SUPFAM" id="SSF56801">
    <property type="entry name" value="Acetyl-CoA synthetase-like"/>
    <property type="match status" value="1"/>
</dbReference>
<sequence length="349" mass="36132">MVRGTGAPDAPGRHAADGRGAGSYGPGGGPPDTAYAARALDGTGALDGSLGGQSGWFGRPQRESVRRLHAAQPPGTTYAPQYAGPRETAAMSGGKHSKPRRSRTGGGGGGGAWPVAGDGGRLPGPLLRRRAERHPTMVPELPFEGRAGAAVGTAGCSFAELDRRARAIAARLGTLLSPGSRVLLVYPEGPDLAGAFFGCLYAGMAAVPLVLTTPGAIHTVPRAVQRCAPDLVLTGTDGWHALDVDRNRTQVVEADGVRVGGEPVWRLATQWRPVGVLRGAPAYHCYHDDGPAGGRLEAAMCHGDLAEVMTELAQAVRLGTDEENVGWIAAVHGLEEAVWRILLPVRVTG</sequence>
<dbReference type="Pfam" id="PF00501">
    <property type="entry name" value="AMP-binding"/>
    <property type="match status" value="1"/>
</dbReference>
<feature type="compositionally biased region" description="Gly residues" evidence="2">
    <location>
        <begin position="104"/>
        <end position="122"/>
    </location>
</feature>
<accession>A0A9W4E0L1</accession>
<evidence type="ECO:0000256" key="1">
    <source>
        <dbReference type="ARBA" id="ARBA00006432"/>
    </source>
</evidence>
<dbReference type="AlphaFoldDB" id="A0A9W4E0L1"/>
<dbReference type="Proteomes" id="UP001152519">
    <property type="component" value="Unassembled WGS sequence"/>
</dbReference>
<dbReference type="InterPro" id="IPR000873">
    <property type="entry name" value="AMP-dep_synth/lig_dom"/>
</dbReference>
<comment type="caution">
    <text evidence="4">The sequence shown here is derived from an EMBL/GenBank/DDBJ whole genome shotgun (WGS) entry which is preliminary data.</text>
</comment>
<dbReference type="InterPro" id="IPR042099">
    <property type="entry name" value="ANL_N_sf"/>
</dbReference>
<gene>
    <name evidence="4" type="ORF">SCOCK_90006</name>
</gene>
<reference evidence="4" key="1">
    <citation type="submission" date="2021-05" db="EMBL/GenBank/DDBJ databases">
        <authorList>
            <person name="Arsene-Ploetze F."/>
        </authorList>
    </citation>
    <scope>NUCLEOTIDE SEQUENCE</scope>
    <source>
        <strain evidence="4">DSM 42138</strain>
    </source>
</reference>
<evidence type="ECO:0000313" key="5">
    <source>
        <dbReference type="Proteomes" id="UP001152519"/>
    </source>
</evidence>